<name>X0SGW7_9ZZZZ</name>
<evidence type="ECO:0000313" key="1">
    <source>
        <dbReference type="EMBL" id="GAF80278.1"/>
    </source>
</evidence>
<gene>
    <name evidence="1" type="ORF">S01H1_08937</name>
</gene>
<protein>
    <recommendedName>
        <fullName evidence="2">Isochorismatase-like domain-containing protein</fullName>
    </recommendedName>
</protein>
<dbReference type="SUPFAM" id="SSF52499">
    <property type="entry name" value="Isochorismatase-like hydrolases"/>
    <property type="match status" value="1"/>
</dbReference>
<feature type="non-terminal residue" evidence="1">
    <location>
        <position position="1"/>
    </location>
</feature>
<dbReference type="AlphaFoldDB" id="X0SGW7"/>
<reference evidence="1" key="1">
    <citation type="journal article" date="2014" name="Front. Microbiol.">
        <title>High frequency of phylogenetically diverse reductive dehalogenase-homologous genes in deep subseafloor sedimentary metagenomes.</title>
        <authorList>
            <person name="Kawai M."/>
            <person name="Futagami T."/>
            <person name="Toyoda A."/>
            <person name="Takaki Y."/>
            <person name="Nishi S."/>
            <person name="Hori S."/>
            <person name="Arai W."/>
            <person name="Tsubouchi T."/>
            <person name="Morono Y."/>
            <person name="Uchiyama I."/>
            <person name="Ito T."/>
            <person name="Fujiyama A."/>
            <person name="Inagaki F."/>
            <person name="Takami H."/>
        </authorList>
    </citation>
    <scope>NUCLEOTIDE SEQUENCE</scope>
    <source>
        <strain evidence="1">Expedition CK06-06</strain>
    </source>
</reference>
<evidence type="ECO:0008006" key="2">
    <source>
        <dbReference type="Google" id="ProtNLM"/>
    </source>
</evidence>
<dbReference type="InterPro" id="IPR036380">
    <property type="entry name" value="Isochorismatase-like_sf"/>
</dbReference>
<proteinExistence type="predicted"/>
<accession>X0SGW7</accession>
<comment type="caution">
    <text evidence="1">The sequence shown here is derived from an EMBL/GenBank/DDBJ whole genome shotgun (WGS) entry which is preliminary data.</text>
</comment>
<sequence>DAICHDFQAVLLEDCSATFSKQVHEQTLDSYRRNALYPLLRVAKSTDLIDELLER</sequence>
<organism evidence="1">
    <name type="scientific">marine sediment metagenome</name>
    <dbReference type="NCBI Taxonomy" id="412755"/>
    <lineage>
        <taxon>unclassified sequences</taxon>
        <taxon>metagenomes</taxon>
        <taxon>ecological metagenomes</taxon>
    </lineage>
</organism>
<dbReference type="EMBL" id="BARS01004571">
    <property type="protein sequence ID" value="GAF80278.1"/>
    <property type="molecule type" value="Genomic_DNA"/>
</dbReference>
<dbReference type="Gene3D" id="3.40.50.850">
    <property type="entry name" value="Isochorismatase-like"/>
    <property type="match status" value="1"/>
</dbReference>